<organism evidence="1 2">
    <name type="scientific">Novosphingobium capsulatum</name>
    <dbReference type="NCBI Taxonomy" id="13688"/>
    <lineage>
        <taxon>Bacteria</taxon>
        <taxon>Pseudomonadati</taxon>
        <taxon>Pseudomonadota</taxon>
        <taxon>Alphaproteobacteria</taxon>
        <taxon>Sphingomonadales</taxon>
        <taxon>Sphingomonadaceae</taxon>
        <taxon>Novosphingobium</taxon>
    </lineage>
</organism>
<name>A0ABU1MM99_9SPHN</name>
<protein>
    <submittedName>
        <fullName evidence="1">Uncharacterized protein</fullName>
    </submittedName>
</protein>
<sequence>MSEETTQADAAALVAMTVADLAAHLDGVDLDTLNAALAQEQAGPNRKGAIAALEAAISGHPENAEAAAAAAEADGTALPGAISTVTEGLEDAPADPNAVSVAPPRPHDSLVAQLELRWHEFKDFVRGLEGEVEGELGAALNFARSHL</sequence>
<evidence type="ECO:0000313" key="1">
    <source>
        <dbReference type="EMBL" id="MDR6511473.1"/>
    </source>
</evidence>
<gene>
    <name evidence="1" type="ORF">J2792_002345</name>
</gene>
<keyword evidence="2" id="KW-1185">Reference proteome</keyword>
<dbReference type="RefSeq" id="WP_309805340.1">
    <property type="nucleotide sequence ID" value="NZ_JAVDRD010000005.1"/>
</dbReference>
<comment type="caution">
    <text evidence="1">The sequence shown here is derived from an EMBL/GenBank/DDBJ whole genome shotgun (WGS) entry which is preliminary data.</text>
</comment>
<accession>A0ABU1MM99</accession>
<dbReference type="EMBL" id="JAVDRD010000005">
    <property type="protein sequence ID" value="MDR6511473.1"/>
    <property type="molecule type" value="Genomic_DNA"/>
</dbReference>
<reference evidence="1 2" key="1">
    <citation type="submission" date="2023-07" db="EMBL/GenBank/DDBJ databases">
        <title>Sorghum-associated microbial communities from plants grown in Nebraska, USA.</title>
        <authorList>
            <person name="Schachtman D."/>
        </authorList>
    </citation>
    <scope>NUCLEOTIDE SEQUENCE [LARGE SCALE GENOMIC DNA]</scope>
    <source>
        <strain evidence="1 2">DS1027</strain>
    </source>
</reference>
<dbReference type="Proteomes" id="UP001184150">
    <property type="component" value="Unassembled WGS sequence"/>
</dbReference>
<evidence type="ECO:0000313" key="2">
    <source>
        <dbReference type="Proteomes" id="UP001184150"/>
    </source>
</evidence>
<proteinExistence type="predicted"/>